<organism evidence="2 3">
    <name type="scientific">Pedococcus badiiscoriae</name>
    <dbReference type="NCBI Taxonomy" id="642776"/>
    <lineage>
        <taxon>Bacteria</taxon>
        <taxon>Bacillati</taxon>
        <taxon>Actinomycetota</taxon>
        <taxon>Actinomycetes</taxon>
        <taxon>Micrococcales</taxon>
        <taxon>Intrasporangiaceae</taxon>
        <taxon>Pedococcus</taxon>
    </lineage>
</organism>
<feature type="transmembrane region" description="Helical" evidence="1">
    <location>
        <begin position="99"/>
        <end position="121"/>
    </location>
</feature>
<feature type="transmembrane region" description="Helical" evidence="1">
    <location>
        <begin position="69"/>
        <end position="87"/>
    </location>
</feature>
<evidence type="ECO:0000256" key="1">
    <source>
        <dbReference type="SAM" id="Phobius"/>
    </source>
</evidence>
<keyword evidence="1" id="KW-0812">Transmembrane</keyword>
<dbReference type="Proteomes" id="UP000573599">
    <property type="component" value="Unassembled WGS sequence"/>
</dbReference>
<comment type="caution">
    <text evidence="2">The sequence shown here is derived from an EMBL/GenBank/DDBJ whole genome shotgun (WGS) entry which is preliminary data.</text>
</comment>
<dbReference type="RefSeq" id="WP_179422185.1">
    <property type="nucleotide sequence ID" value="NZ_JACCAB010000001.1"/>
</dbReference>
<dbReference type="AlphaFoldDB" id="A0A852WG04"/>
<name>A0A852WG04_9MICO</name>
<evidence type="ECO:0000313" key="2">
    <source>
        <dbReference type="EMBL" id="NYG07908.1"/>
    </source>
</evidence>
<gene>
    <name evidence="2" type="ORF">BJ986_002395</name>
</gene>
<keyword evidence="1" id="KW-0472">Membrane</keyword>
<protein>
    <submittedName>
        <fullName evidence="2">Uncharacterized protein</fullName>
    </submittedName>
</protein>
<reference evidence="2 3" key="1">
    <citation type="submission" date="2020-07" db="EMBL/GenBank/DDBJ databases">
        <title>Sequencing the genomes of 1000 actinobacteria strains.</title>
        <authorList>
            <person name="Klenk H.-P."/>
        </authorList>
    </citation>
    <scope>NUCLEOTIDE SEQUENCE [LARGE SCALE GENOMIC DNA]</scope>
    <source>
        <strain evidence="2 3">DSM 23987</strain>
    </source>
</reference>
<accession>A0A852WG04</accession>
<feature type="transmembrane region" description="Helical" evidence="1">
    <location>
        <begin position="44"/>
        <end position="64"/>
    </location>
</feature>
<proteinExistence type="predicted"/>
<sequence length="153" mass="16643">MRGHARVRFVGWSLAGLAALMVPWTAYLFIALPGTQPSAHFDLAWGGFDLALLVVLAVTGWAAVRHSRWIGSVAAATAAMLVTDAWFDVVTAPSTRERWVALAMAVVVELPLALVCAWLSVRGQVIVEQRLALGLRPRRIAGHNAARVRRTPR</sequence>
<dbReference type="EMBL" id="JACCAB010000001">
    <property type="protein sequence ID" value="NYG07908.1"/>
    <property type="molecule type" value="Genomic_DNA"/>
</dbReference>
<evidence type="ECO:0000313" key="3">
    <source>
        <dbReference type="Proteomes" id="UP000573599"/>
    </source>
</evidence>
<feature type="transmembrane region" description="Helical" evidence="1">
    <location>
        <begin position="12"/>
        <end position="32"/>
    </location>
</feature>
<keyword evidence="3" id="KW-1185">Reference proteome</keyword>
<keyword evidence="1" id="KW-1133">Transmembrane helix</keyword>